<comment type="similarity">
    <text evidence="1 4">Belongs to the V-ATPase D subunit family.</text>
</comment>
<comment type="function">
    <text evidence="4">Produces ATP from ADP in the presence of a proton gradient across the membrane.</text>
</comment>
<keyword evidence="4" id="KW-0375">Hydrogen ion transport</keyword>
<dbReference type="Proteomes" id="UP001236559">
    <property type="component" value="Unassembled WGS sequence"/>
</dbReference>
<dbReference type="Pfam" id="PF01813">
    <property type="entry name" value="ATP-synt_D"/>
    <property type="match status" value="1"/>
</dbReference>
<evidence type="ECO:0000313" key="5">
    <source>
        <dbReference type="EMBL" id="MDQ0275506.1"/>
    </source>
</evidence>
<dbReference type="RefSeq" id="WP_307495280.1">
    <property type="nucleotide sequence ID" value="NZ_JAUSTN010000007.1"/>
</dbReference>
<dbReference type="HAMAP" id="MF_00271">
    <property type="entry name" value="ATP_synth_D_arch"/>
    <property type="match status" value="1"/>
</dbReference>
<dbReference type="PANTHER" id="PTHR11671">
    <property type="entry name" value="V-TYPE ATP SYNTHASE SUBUNIT D"/>
    <property type="match status" value="1"/>
</dbReference>
<evidence type="ECO:0000313" key="6">
    <source>
        <dbReference type="Proteomes" id="UP001236559"/>
    </source>
</evidence>
<dbReference type="EMBL" id="JAUSTN010000007">
    <property type="protein sequence ID" value="MDQ0275506.1"/>
    <property type="molecule type" value="Genomic_DNA"/>
</dbReference>
<evidence type="ECO:0000256" key="3">
    <source>
        <dbReference type="ARBA" id="ARBA00023065"/>
    </source>
</evidence>
<dbReference type="NCBIfam" id="TIGR00309">
    <property type="entry name" value="V_ATPase_subD"/>
    <property type="match status" value="1"/>
</dbReference>
<gene>
    <name evidence="4" type="primary">atpD</name>
    <name evidence="5" type="ORF">J2S72_001533</name>
</gene>
<keyword evidence="3 4" id="KW-0406">Ion transport</keyword>
<sequence length="228" mass="26419">MAILKVNPTRMNLSTLKGRLETSTRGHKLLKDKQDELMRRFIDIIKENKKLREDVEKELAGSFSDFLLASALMSPEMLKEAVAMPTRTTKVDIKTKNVMSVEIPVMKFQSEKLSETGSFYPYGYSQTTSDLDDAIDKLNKVMDRLLELAQIEKSSQLMADEIEKTRRRVNALEYKTIPDLQDTIKFIRQKLDENERANITRLMKVKDIISKEETKEPKVERKTEEITI</sequence>
<keyword evidence="4" id="KW-0066">ATP synthesis</keyword>
<organism evidence="5 6">
    <name type="scientific">Peptoniphilus koenoeneniae</name>
    <dbReference type="NCBI Taxonomy" id="507751"/>
    <lineage>
        <taxon>Bacteria</taxon>
        <taxon>Bacillati</taxon>
        <taxon>Bacillota</taxon>
        <taxon>Tissierellia</taxon>
        <taxon>Tissierellales</taxon>
        <taxon>Peptoniphilaceae</taxon>
        <taxon>Peptoniphilus</taxon>
    </lineage>
</organism>
<name>A0ABU0AW60_9FIRM</name>
<evidence type="ECO:0000256" key="1">
    <source>
        <dbReference type="ARBA" id="ARBA00005850"/>
    </source>
</evidence>
<proteinExistence type="inferred from homology"/>
<dbReference type="InterPro" id="IPR002699">
    <property type="entry name" value="V_ATPase_D"/>
</dbReference>
<accession>A0ABU0AW60</accession>
<protein>
    <recommendedName>
        <fullName evidence="4">V-type ATP synthase subunit D</fullName>
    </recommendedName>
    <alternativeName>
        <fullName evidence="4">V-ATPase subunit D</fullName>
    </alternativeName>
</protein>
<dbReference type="NCBIfam" id="NF001543">
    <property type="entry name" value="PRK00373.1-2"/>
    <property type="match status" value="1"/>
</dbReference>
<evidence type="ECO:0000256" key="4">
    <source>
        <dbReference type="HAMAP-Rule" id="MF_00271"/>
    </source>
</evidence>
<evidence type="ECO:0000256" key="2">
    <source>
        <dbReference type="ARBA" id="ARBA00022448"/>
    </source>
</evidence>
<dbReference type="Gene3D" id="1.10.287.3240">
    <property type="match status" value="1"/>
</dbReference>
<comment type="caution">
    <text evidence="5">The sequence shown here is derived from an EMBL/GenBank/DDBJ whole genome shotgun (WGS) entry which is preliminary data.</text>
</comment>
<reference evidence="5 6" key="1">
    <citation type="submission" date="2023-07" db="EMBL/GenBank/DDBJ databases">
        <title>Genomic Encyclopedia of Type Strains, Phase IV (KMG-IV): sequencing the most valuable type-strain genomes for metagenomic binning, comparative biology and taxonomic classification.</title>
        <authorList>
            <person name="Goeker M."/>
        </authorList>
    </citation>
    <scope>NUCLEOTIDE SEQUENCE [LARGE SCALE GENOMIC DNA]</scope>
    <source>
        <strain evidence="5 6">DSM 22616</strain>
    </source>
</reference>
<keyword evidence="6" id="KW-1185">Reference proteome</keyword>
<keyword evidence="2 4" id="KW-0813">Transport</keyword>